<reference evidence="3 4" key="1">
    <citation type="journal article" date="2009" name="Stand. Genomic Sci.">
        <title>Complete genome sequence of Pirellula staleyi type strain (ATCC 27377).</title>
        <authorList>
            <person name="Clum A."/>
            <person name="Tindall B.J."/>
            <person name="Sikorski J."/>
            <person name="Ivanova N."/>
            <person name="Mavrommatis K."/>
            <person name="Lucas S."/>
            <person name="Glavina del Rio T."/>
            <person name="Nolan M."/>
            <person name="Chen F."/>
            <person name="Tice H."/>
            <person name="Pitluck S."/>
            <person name="Cheng J.F."/>
            <person name="Chertkov O."/>
            <person name="Brettin T."/>
            <person name="Han C."/>
            <person name="Detter J.C."/>
            <person name="Kuske C."/>
            <person name="Bruce D."/>
            <person name="Goodwin L."/>
            <person name="Ovchinikova G."/>
            <person name="Pati A."/>
            <person name="Mikhailova N."/>
            <person name="Chen A."/>
            <person name="Palaniappan K."/>
            <person name="Land M."/>
            <person name="Hauser L."/>
            <person name="Chang Y.J."/>
            <person name="Jeffries C.D."/>
            <person name="Chain P."/>
            <person name="Rohde M."/>
            <person name="Goker M."/>
            <person name="Bristow J."/>
            <person name="Eisen J.A."/>
            <person name="Markowitz V."/>
            <person name="Hugenholtz P."/>
            <person name="Kyrpides N.C."/>
            <person name="Klenk H.P."/>
            <person name="Lapidus A."/>
        </authorList>
    </citation>
    <scope>NUCLEOTIDE SEQUENCE [LARGE SCALE GENOMIC DNA]</scope>
    <source>
        <strain evidence="4">ATCC 27377 / DSM 6068 / ICPB 4128</strain>
    </source>
</reference>
<accession>D2QY12</accession>
<proteinExistence type="predicted"/>
<name>D2QY12_PIRSD</name>
<evidence type="ECO:0000256" key="1">
    <source>
        <dbReference type="SAM" id="Coils"/>
    </source>
</evidence>
<feature type="compositionally biased region" description="Basic and acidic residues" evidence="2">
    <location>
        <begin position="420"/>
        <end position="431"/>
    </location>
</feature>
<dbReference type="AlphaFoldDB" id="D2QY12"/>
<dbReference type="KEGG" id="psl:Psta_3425"/>
<dbReference type="eggNOG" id="COG5293">
    <property type="taxonomic scope" value="Bacteria"/>
</dbReference>
<keyword evidence="1" id="KW-0175">Coiled coil</keyword>
<dbReference type="HOGENOM" id="CLU_423280_0_0_0"/>
<gene>
    <name evidence="3" type="ordered locus">Psta_3425</name>
</gene>
<feature type="compositionally biased region" description="Basic and acidic residues" evidence="2">
    <location>
        <begin position="401"/>
        <end position="412"/>
    </location>
</feature>
<dbReference type="OrthoDB" id="180544at2"/>
<dbReference type="Proteomes" id="UP000001887">
    <property type="component" value="Chromosome"/>
</dbReference>
<protein>
    <submittedName>
        <fullName evidence="3">Uncharacterized protein</fullName>
    </submittedName>
</protein>
<dbReference type="EMBL" id="CP001848">
    <property type="protein sequence ID" value="ADB18089.1"/>
    <property type="molecule type" value="Genomic_DNA"/>
</dbReference>
<organism evidence="3 4">
    <name type="scientific">Pirellula staleyi (strain ATCC 27377 / DSM 6068 / ICPB 4128)</name>
    <name type="common">Pirella staleyi</name>
    <dbReference type="NCBI Taxonomy" id="530564"/>
    <lineage>
        <taxon>Bacteria</taxon>
        <taxon>Pseudomonadati</taxon>
        <taxon>Planctomycetota</taxon>
        <taxon>Planctomycetia</taxon>
        <taxon>Pirellulales</taxon>
        <taxon>Pirellulaceae</taxon>
        <taxon>Pirellula</taxon>
    </lineage>
</organism>
<keyword evidence="4" id="KW-1185">Reference proteome</keyword>
<feature type="region of interest" description="Disordered" evidence="2">
    <location>
        <begin position="401"/>
        <end position="431"/>
    </location>
</feature>
<feature type="coiled-coil region" evidence="1">
    <location>
        <begin position="228"/>
        <end position="255"/>
    </location>
</feature>
<evidence type="ECO:0000313" key="3">
    <source>
        <dbReference type="EMBL" id="ADB18089.1"/>
    </source>
</evidence>
<dbReference type="STRING" id="530564.Psta_3425"/>
<evidence type="ECO:0000256" key="2">
    <source>
        <dbReference type="SAM" id="MobiDB-lite"/>
    </source>
</evidence>
<evidence type="ECO:0000313" key="4">
    <source>
        <dbReference type="Proteomes" id="UP000001887"/>
    </source>
</evidence>
<sequence length="677" mass="75882">MTILKKCDLASKRSEPSVWISKLALFESLDPLTPIREPIKFHTGLNIVWGVENEANDEKFEPGHGVGKTTLCRLIRYCLGEPTYGQSHAAKEILNTFPDGHVAAEVYIQGRRWAVLRPFNKTRADRAQGDATITELLANPPLKESFREYQNLLASTCLSGLSTDGVLTGGASIEWLHLLALCSRDQEARYQSLWQWRSPRSDSAPRNIQKDDAHLTLRSVLGLLPDEETTLQKKLAKYDSELAQVEKDIAERVREPEYWTRHYRQTLERDFKIKDATNASLQPNDLYGIPELVKAAISKRDQKQIERSTRLDELERHIAMAGSLLLEPAEHQQSVEAAGNVTKAGADTFTESVEELRRLRKEIEDMGIWPCKYAHPLLIGNCQHTNQRLVSLDSEIRDASAQELPKSARKDQQAAALRQQSERQKTGLTKQREQLDAYIKERRALNDKRIAADKDIRALRAALTSLETWEQIRTGMVPDSDLAQLQKRKKSLETRQTTAKGQLTALLASQDQSLTKLRTVYEALARNTLSTEFNGRVLLTSEGLEFRVFRGENLSGEAFETLSILLADIAVLLMGSLGAASHPGILIHDSPREADLGGHIYRRLLLSVAEVAGELAVDDTVPFQQIVTTTTPPPPTLKKKATTCLKLGGEEGQLFRRQLHAMATTQQSFGFDMENGE</sequence>